<reference evidence="1" key="1">
    <citation type="submission" date="2022-03" db="EMBL/GenBank/DDBJ databases">
        <title>First case of bacteraemia caused by Dielma fastidiosa in a patient hospitalised with diverticulitis.</title>
        <authorList>
            <person name="Forman-Ankjaer B."/>
            <person name="Hvid-Jensen F."/>
            <person name="Kobel C.M."/>
            <person name="Greve T."/>
        </authorList>
    </citation>
    <scope>NUCLEOTIDE SEQUENCE</scope>
    <source>
        <strain evidence="1">AUH_DF_2021</strain>
    </source>
</reference>
<dbReference type="AlphaFoldDB" id="A0AB35UN58"/>
<protein>
    <submittedName>
        <fullName evidence="1">Uncharacterized protein</fullName>
    </submittedName>
</protein>
<sequence>MAYGKSIELFLANGTAESLITAELSNKDFISRSMVALATKKISELSNNMQEDPEELKKKLILSLMK</sequence>
<name>A0AB35UN58_9FIRM</name>
<comment type="caution">
    <text evidence="1">The sequence shown here is derived from an EMBL/GenBank/DDBJ whole genome shotgun (WGS) entry which is preliminary data.</text>
</comment>
<dbReference type="Proteomes" id="UP001276902">
    <property type="component" value="Unassembled WGS sequence"/>
</dbReference>
<gene>
    <name evidence="1" type="ORF">MQE39_08800</name>
</gene>
<proteinExistence type="predicted"/>
<dbReference type="EMBL" id="JALDAW010000013">
    <property type="protein sequence ID" value="MDY5168212.1"/>
    <property type="molecule type" value="Genomic_DNA"/>
</dbReference>
<organism evidence="1 2">
    <name type="scientific">Dielma fastidiosa</name>
    <dbReference type="NCBI Taxonomy" id="1034346"/>
    <lineage>
        <taxon>Bacteria</taxon>
        <taxon>Bacillati</taxon>
        <taxon>Bacillota</taxon>
        <taxon>Erysipelotrichia</taxon>
        <taxon>Erysipelotrichales</taxon>
        <taxon>Erysipelotrichaceae</taxon>
        <taxon>Dielma</taxon>
    </lineage>
</organism>
<evidence type="ECO:0000313" key="2">
    <source>
        <dbReference type="Proteomes" id="UP001276902"/>
    </source>
</evidence>
<accession>A0AB35UN58</accession>
<evidence type="ECO:0000313" key="1">
    <source>
        <dbReference type="EMBL" id="MDY5168212.1"/>
    </source>
</evidence>
<dbReference type="RefSeq" id="WP_320883578.1">
    <property type="nucleotide sequence ID" value="NZ_BAABZA010000011.1"/>
</dbReference>